<dbReference type="PANTHER" id="PTHR47481:SF14">
    <property type="entry name" value="RETROTRANSPOSON COPIA-LIKE N-TERMINAL DOMAIN-CONTAINING PROTEIN"/>
    <property type="match status" value="1"/>
</dbReference>
<evidence type="ECO:0000313" key="2">
    <source>
        <dbReference type="EMBL" id="KAJ4825626.1"/>
    </source>
</evidence>
<dbReference type="PANTHER" id="PTHR47481">
    <property type="match status" value="1"/>
</dbReference>
<dbReference type="AlphaFoldDB" id="A0A9Q0F693"/>
<dbReference type="Proteomes" id="UP001141552">
    <property type="component" value="Unassembled WGS sequence"/>
</dbReference>
<reference evidence="2" key="2">
    <citation type="journal article" date="2023" name="Plants (Basel)">
        <title>Annotation of the Turnera subulata (Passifloraceae) Draft Genome Reveals the S-Locus Evolved after the Divergence of Turneroideae from Passifloroideae in a Stepwise Manner.</title>
        <authorList>
            <person name="Henning P.M."/>
            <person name="Roalson E.H."/>
            <person name="Mir W."/>
            <person name="McCubbin A.G."/>
            <person name="Shore J.S."/>
        </authorList>
    </citation>
    <scope>NUCLEOTIDE SEQUENCE</scope>
    <source>
        <strain evidence="2">F60SS</strain>
    </source>
</reference>
<name>A0A9Q0F693_9ROSI</name>
<proteinExistence type="predicted"/>
<evidence type="ECO:0000259" key="1">
    <source>
        <dbReference type="Pfam" id="PF22936"/>
    </source>
</evidence>
<sequence length="209" mass="23913">MESINGGNGSLAQYGMEKLVGINYKYWRMCMEVYLQGQDLWELVNGVDTEIPAHTQENSKPRRKWKIKFGKALFSLRTSISKELVDHIRNVDSPQRARLKLESLYTQKNTARMQLFVNELAMLTQGAHAFASYANNAKKEEWIMDSRCSHHVTGDDSSFSEMREHRGDRVIVTADNSTYPMVKEGVVKINVAGNTTRSVKLQDVFMFQV</sequence>
<organism evidence="2 3">
    <name type="scientific">Turnera subulata</name>
    <dbReference type="NCBI Taxonomy" id="218843"/>
    <lineage>
        <taxon>Eukaryota</taxon>
        <taxon>Viridiplantae</taxon>
        <taxon>Streptophyta</taxon>
        <taxon>Embryophyta</taxon>
        <taxon>Tracheophyta</taxon>
        <taxon>Spermatophyta</taxon>
        <taxon>Magnoliopsida</taxon>
        <taxon>eudicotyledons</taxon>
        <taxon>Gunneridae</taxon>
        <taxon>Pentapetalae</taxon>
        <taxon>rosids</taxon>
        <taxon>fabids</taxon>
        <taxon>Malpighiales</taxon>
        <taxon>Passifloraceae</taxon>
        <taxon>Turnera</taxon>
    </lineage>
</organism>
<gene>
    <name evidence="2" type="ORF">Tsubulata_047311</name>
</gene>
<accession>A0A9Q0F693</accession>
<keyword evidence="3" id="KW-1185">Reference proteome</keyword>
<dbReference type="Pfam" id="PF22936">
    <property type="entry name" value="Pol_BBD"/>
    <property type="match status" value="1"/>
</dbReference>
<dbReference type="Pfam" id="PF14223">
    <property type="entry name" value="Retrotran_gag_2"/>
    <property type="match status" value="1"/>
</dbReference>
<dbReference type="OrthoDB" id="1626798at2759"/>
<feature type="domain" description="Retrovirus-related Pol polyprotein from transposon TNT 1-94-like beta-barrel" evidence="1">
    <location>
        <begin position="142"/>
        <end position="205"/>
    </location>
</feature>
<dbReference type="InterPro" id="IPR054722">
    <property type="entry name" value="PolX-like_BBD"/>
</dbReference>
<evidence type="ECO:0000313" key="3">
    <source>
        <dbReference type="Proteomes" id="UP001141552"/>
    </source>
</evidence>
<comment type="caution">
    <text evidence="2">The sequence shown here is derived from an EMBL/GenBank/DDBJ whole genome shotgun (WGS) entry which is preliminary data.</text>
</comment>
<dbReference type="EMBL" id="JAKUCV010006849">
    <property type="protein sequence ID" value="KAJ4825626.1"/>
    <property type="molecule type" value="Genomic_DNA"/>
</dbReference>
<reference evidence="2" key="1">
    <citation type="submission" date="2022-02" db="EMBL/GenBank/DDBJ databases">
        <authorList>
            <person name="Henning P.M."/>
            <person name="McCubbin A.G."/>
            <person name="Shore J.S."/>
        </authorList>
    </citation>
    <scope>NUCLEOTIDE SEQUENCE</scope>
    <source>
        <strain evidence="2">F60SS</strain>
        <tissue evidence="2">Leaves</tissue>
    </source>
</reference>
<protein>
    <recommendedName>
        <fullName evidence="1">Retrovirus-related Pol polyprotein from transposon TNT 1-94-like beta-barrel domain-containing protein</fullName>
    </recommendedName>
</protein>